<organism evidence="13">
    <name type="scientific">Bactrocera dorsalis</name>
    <name type="common">Oriental fruit fly</name>
    <name type="synonym">Dacus dorsalis</name>
    <dbReference type="NCBI Taxonomy" id="27457"/>
    <lineage>
        <taxon>Eukaryota</taxon>
        <taxon>Metazoa</taxon>
        <taxon>Ecdysozoa</taxon>
        <taxon>Arthropoda</taxon>
        <taxon>Hexapoda</taxon>
        <taxon>Insecta</taxon>
        <taxon>Pterygota</taxon>
        <taxon>Neoptera</taxon>
        <taxon>Endopterygota</taxon>
        <taxon>Diptera</taxon>
        <taxon>Brachycera</taxon>
        <taxon>Muscomorpha</taxon>
        <taxon>Tephritoidea</taxon>
        <taxon>Tephritidae</taxon>
        <taxon>Bactrocera</taxon>
        <taxon>Bactrocera</taxon>
    </lineage>
</organism>
<dbReference type="PRINTS" id="PR00783">
    <property type="entry name" value="MINTRINSICP"/>
</dbReference>
<evidence type="ECO:0000313" key="13">
    <source>
        <dbReference type="EMBL" id="JAC48303.1"/>
    </source>
</evidence>
<evidence type="ECO:0000256" key="10">
    <source>
        <dbReference type="ARBA" id="ARBA00056455"/>
    </source>
</evidence>
<dbReference type="CDD" id="cd00333">
    <property type="entry name" value="MIP"/>
    <property type="match status" value="1"/>
</dbReference>
<dbReference type="Proteomes" id="UP001652620">
    <property type="component" value="Chromosome 3"/>
</dbReference>
<evidence type="ECO:0000256" key="8">
    <source>
        <dbReference type="ARBA" id="ARBA00022989"/>
    </source>
</evidence>
<gene>
    <name evidence="13" type="primary">AQP</name>
    <name evidence="15" type="synonym">LOC105233489</name>
</gene>
<dbReference type="PROSITE" id="PS00221">
    <property type="entry name" value="MIP"/>
    <property type="match status" value="1"/>
</dbReference>
<dbReference type="Pfam" id="PF00230">
    <property type="entry name" value="MIP"/>
    <property type="match status" value="1"/>
</dbReference>
<comment type="function">
    <text evidence="10">Forms a water-specific channel.</text>
</comment>
<keyword evidence="14" id="KW-1185">Reference proteome</keyword>
<dbReference type="GO" id="GO:0005886">
    <property type="term" value="C:plasma membrane"/>
    <property type="evidence" value="ECO:0007669"/>
    <property type="project" value="TreeGrafter"/>
</dbReference>
<dbReference type="FunFam" id="1.20.1080.10:FF:000009">
    <property type="entry name" value="aquaporin-4 isoform X1"/>
    <property type="match status" value="1"/>
</dbReference>
<dbReference type="NCBIfam" id="TIGR00861">
    <property type="entry name" value="MIP"/>
    <property type="match status" value="1"/>
</dbReference>
<evidence type="ECO:0000256" key="1">
    <source>
        <dbReference type="ARBA" id="ARBA00004141"/>
    </source>
</evidence>
<comment type="similarity">
    <text evidence="2 11">Belongs to the MIP/aquaporin (TC 1.A.8) family.</text>
</comment>
<keyword evidence="8 12" id="KW-1133">Transmembrane helix</keyword>
<feature type="transmembrane region" description="Helical" evidence="12">
    <location>
        <begin position="70"/>
        <end position="90"/>
    </location>
</feature>
<dbReference type="SMR" id="A0A034W3G2"/>
<dbReference type="PANTHER" id="PTHR19139:SF291">
    <property type="entry name" value="AQUAPORIN"/>
    <property type="match status" value="1"/>
</dbReference>
<evidence type="ECO:0000256" key="3">
    <source>
        <dbReference type="ARBA" id="ARBA00011881"/>
    </source>
</evidence>
<dbReference type="EMBL" id="GAKP01010649">
    <property type="protein sequence ID" value="JAC48303.1"/>
    <property type="molecule type" value="Transcribed_RNA"/>
</dbReference>
<dbReference type="AlphaFoldDB" id="A0A034W3G2"/>
<dbReference type="InterPro" id="IPR023271">
    <property type="entry name" value="Aquaporin-like"/>
</dbReference>
<dbReference type="InterPro" id="IPR022357">
    <property type="entry name" value="MIP_CS"/>
</dbReference>
<proteinExistence type="inferred from homology"/>
<keyword evidence="6 11" id="KW-0812">Transmembrane</keyword>
<reference evidence="15" key="2">
    <citation type="submission" date="2025-05" db="UniProtKB">
        <authorList>
            <consortium name="RefSeq"/>
        </authorList>
    </citation>
    <scope>IDENTIFICATION</scope>
    <source>
        <tissue evidence="15">Adult</tissue>
    </source>
</reference>
<evidence type="ECO:0000256" key="6">
    <source>
        <dbReference type="ARBA" id="ARBA00022692"/>
    </source>
</evidence>
<evidence type="ECO:0000256" key="12">
    <source>
        <dbReference type="SAM" id="Phobius"/>
    </source>
</evidence>
<evidence type="ECO:0000256" key="5">
    <source>
        <dbReference type="ARBA" id="ARBA00022448"/>
    </source>
</evidence>
<dbReference type="OrthoDB" id="3222at2759"/>
<feature type="transmembrane region" description="Helical" evidence="12">
    <location>
        <begin position="181"/>
        <end position="202"/>
    </location>
</feature>
<dbReference type="Gene3D" id="1.20.1080.10">
    <property type="entry name" value="Glycerol uptake facilitator protein"/>
    <property type="match status" value="1"/>
</dbReference>
<dbReference type="OMA" id="TECLAVF"/>
<keyword evidence="9 12" id="KW-0472">Membrane</keyword>
<dbReference type="InterPro" id="IPR000425">
    <property type="entry name" value="MIP"/>
</dbReference>
<name>A0A034W3G2_BACDO</name>
<feature type="transmembrane region" description="Helical" evidence="12">
    <location>
        <begin position="140"/>
        <end position="161"/>
    </location>
</feature>
<evidence type="ECO:0000256" key="4">
    <source>
        <dbReference type="ARBA" id="ARBA00021615"/>
    </source>
</evidence>
<keyword evidence="7" id="KW-0677">Repeat</keyword>
<feature type="transmembrane region" description="Helical" evidence="12">
    <location>
        <begin position="96"/>
        <end position="120"/>
    </location>
</feature>
<dbReference type="EMBL" id="GAKP01010644">
    <property type="protein sequence ID" value="JAC48308.1"/>
    <property type="molecule type" value="Transcribed_RNA"/>
</dbReference>
<dbReference type="GO" id="GO:0048878">
    <property type="term" value="P:chemical homeostasis"/>
    <property type="evidence" value="ECO:0007669"/>
    <property type="project" value="UniProtKB-ARBA"/>
</dbReference>
<dbReference type="InterPro" id="IPR034294">
    <property type="entry name" value="Aquaporin_transptr"/>
</dbReference>
<dbReference type="PANTHER" id="PTHR19139">
    <property type="entry name" value="AQUAPORIN TRANSPORTER"/>
    <property type="match status" value="1"/>
</dbReference>
<comment type="subcellular location">
    <subcellularLocation>
        <location evidence="1">Membrane</location>
        <topology evidence="1">Multi-pass membrane protein</topology>
    </subcellularLocation>
</comment>
<dbReference type="SUPFAM" id="SSF81338">
    <property type="entry name" value="Aquaporin-like"/>
    <property type="match status" value="1"/>
</dbReference>
<dbReference type="EMBL" id="GAKP01010648">
    <property type="protein sequence ID" value="JAC48304.1"/>
    <property type="molecule type" value="Transcribed_RNA"/>
</dbReference>
<dbReference type="EMBL" id="GAKP01010645">
    <property type="protein sequence ID" value="JAC48307.1"/>
    <property type="molecule type" value="Transcribed_RNA"/>
</dbReference>
<evidence type="ECO:0000256" key="7">
    <source>
        <dbReference type="ARBA" id="ARBA00022737"/>
    </source>
</evidence>
<feature type="transmembrane region" description="Helical" evidence="12">
    <location>
        <begin position="256"/>
        <end position="276"/>
    </location>
</feature>
<dbReference type="GO" id="GO:0015250">
    <property type="term" value="F:water channel activity"/>
    <property type="evidence" value="ECO:0007669"/>
    <property type="project" value="UniProtKB-ARBA"/>
</dbReference>
<comment type="subunit">
    <text evidence="3">Homotetramer.</text>
</comment>
<accession>A0A034W3G2</accession>
<evidence type="ECO:0000256" key="9">
    <source>
        <dbReference type="ARBA" id="ARBA00023136"/>
    </source>
</evidence>
<sequence>MASVELQSPPQEDNTTQVQISYEQREKKVFHQNTEMTFTADRISEDIPKIIGVSDITENKKIWRALIGEFLGTFFLVAIGVGSCTGGDAYTPSVPQIAFCFGLVVATMALGLGHISGCHINPAVTVGFLVVGEMSILKSVLYIIAQLIGAIAGAAVIVAAVSEEVAGTNLGVSMYAGTLDAGRTVLIEALITFLLVFVVKAVCDPGRTDIKGSAPLAIGLSITAGHLCAVKLTGSSMNPARSFGPAVIQNVWTDHWAYWVGPLAGAVVAAIIYRFVFKVRKGDDEDHSYDF</sequence>
<protein>
    <recommendedName>
        <fullName evidence="4">Aquaporin</fullName>
    </recommendedName>
</protein>
<dbReference type="RefSeq" id="XP_049308215.1">
    <property type="nucleotide sequence ID" value="XM_049452258.1"/>
</dbReference>
<feature type="transmembrane region" description="Helical" evidence="12">
    <location>
        <begin position="214"/>
        <end position="236"/>
    </location>
</feature>
<evidence type="ECO:0000313" key="14">
    <source>
        <dbReference type="Proteomes" id="UP001652620"/>
    </source>
</evidence>
<evidence type="ECO:0000256" key="2">
    <source>
        <dbReference type="ARBA" id="ARBA00006175"/>
    </source>
</evidence>
<reference evidence="13" key="1">
    <citation type="journal article" date="2014" name="BMC Genomics">
        <title>Characterizing the developmental transcriptome of the oriental fruit fly, Bactrocera dorsalis (Diptera: Tephritidae) through comparative genomic analysis with Drosophila melanogaster utilizing modENCODE datasets.</title>
        <authorList>
            <person name="Geib S.M."/>
            <person name="Calla B."/>
            <person name="Hall B."/>
            <person name="Hou S."/>
            <person name="Manoukis N.C."/>
        </authorList>
    </citation>
    <scope>NUCLEOTIDE SEQUENCE</scope>
    <source>
        <strain evidence="13">Punador</strain>
    </source>
</reference>
<keyword evidence="5 11" id="KW-0813">Transport</keyword>
<evidence type="ECO:0000256" key="11">
    <source>
        <dbReference type="RuleBase" id="RU000477"/>
    </source>
</evidence>
<evidence type="ECO:0000313" key="15">
    <source>
        <dbReference type="RefSeq" id="XP_049308215.1"/>
    </source>
</evidence>